<gene>
    <name evidence="1" type="ORF">FOB60_004840</name>
</gene>
<dbReference type="OrthoDB" id="4016934at2759"/>
<reference evidence="1" key="1">
    <citation type="submission" date="2020-03" db="EMBL/GenBank/DDBJ databases">
        <title>FDA dAtabase for Regulatory Grade micrObial Sequences (FDA-ARGOS): Supporting development and validation of Infectious Disease Dx tests.</title>
        <authorList>
            <person name="Campos J."/>
            <person name="Goldberg B."/>
            <person name="Tallon L."/>
            <person name="Sadzewicz L."/>
            <person name="Vavikolanu K."/>
            <person name="Mehta A."/>
            <person name="Aluvathingal J."/>
            <person name="Nadendla S."/>
            <person name="Nandy P."/>
            <person name="Geyer C."/>
            <person name="Yan Y."/>
            <person name="Sichtig H."/>
        </authorList>
    </citation>
    <scope>NUCLEOTIDE SEQUENCE [LARGE SCALE GENOMIC DNA]</scope>
    <source>
        <strain evidence="1">FDAARGOS_652</strain>
    </source>
</reference>
<accession>A0A8X7T939</accession>
<dbReference type="Proteomes" id="UP000590412">
    <property type="component" value="Unassembled WGS sequence"/>
</dbReference>
<proteinExistence type="predicted"/>
<comment type="caution">
    <text evidence="1">The sequence shown here is derived from an EMBL/GenBank/DDBJ whole genome shotgun (WGS) entry which is preliminary data.</text>
</comment>
<sequence>MSDELEVFDARPKSFIVVLHLSSDALSAIELSRIKVKSPTKKQLAVSKRAEQVSHYKANITQEGRNRRFLSRQRQAELSTAAKKLTFDTEKKVRFSLK</sequence>
<organism evidence="1 2">
    <name type="scientific">Candida parapsilosis</name>
    <name type="common">Yeast</name>
    <dbReference type="NCBI Taxonomy" id="5480"/>
    <lineage>
        <taxon>Eukaryota</taxon>
        <taxon>Fungi</taxon>
        <taxon>Dikarya</taxon>
        <taxon>Ascomycota</taxon>
        <taxon>Saccharomycotina</taxon>
        <taxon>Pichiomycetes</taxon>
        <taxon>Debaryomycetaceae</taxon>
        <taxon>Candida/Lodderomyces clade</taxon>
        <taxon>Candida</taxon>
    </lineage>
</organism>
<dbReference type="AlphaFoldDB" id="A0A8X7T939"/>
<dbReference type="EMBL" id="JABWAB010000009">
    <property type="protein sequence ID" value="KAF6045268.1"/>
    <property type="molecule type" value="Genomic_DNA"/>
</dbReference>
<name>A0A8X7T939_CANPA</name>
<protein>
    <submittedName>
        <fullName evidence="1">Uncharacterized protein</fullName>
    </submittedName>
</protein>
<evidence type="ECO:0000313" key="1">
    <source>
        <dbReference type="EMBL" id="KAF6045268.1"/>
    </source>
</evidence>
<evidence type="ECO:0000313" key="2">
    <source>
        <dbReference type="Proteomes" id="UP000590412"/>
    </source>
</evidence>